<protein>
    <submittedName>
        <fullName evidence="14">ATP-binding cassette, subfamily B, MsbA</fullName>
    </submittedName>
</protein>
<feature type="domain" description="ABC transporter" evidence="12">
    <location>
        <begin position="353"/>
        <end position="588"/>
    </location>
</feature>
<dbReference type="InterPro" id="IPR036640">
    <property type="entry name" value="ABC1_TM_sf"/>
</dbReference>
<dbReference type="AlphaFoldDB" id="A0A1K2H3V5"/>
<dbReference type="GO" id="GO:0090374">
    <property type="term" value="P:oligopeptide export from mitochondrion"/>
    <property type="evidence" value="ECO:0007669"/>
    <property type="project" value="TreeGrafter"/>
</dbReference>
<dbReference type="Proteomes" id="UP000186513">
    <property type="component" value="Unassembled WGS sequence"/>
</dbReference>
<dbReference type="OrthoDB" id="8554730at2"/>
<dbReference type="NCBIfam" id="TIGR02203">
    <property type="entry name" value="MsbA_lipidA"/>
    <property type="match status" value="1"/>
</dbReference>
<evidence type="ECO:0000256" key="11">
    <source>
        <dbReference type="SAM" id="Phobius"/>
    </source>
</evidence>
<name>A0A1K2H3V5_9NEIS</name>
<dbReference type="Pfam" id="PF00664">
    <property type="entry name" value="ABC_membrane"/>
    <property type="match status" value="1"/>
</dbReference>
<keyword evidence="7" id="KW-1278">Translocase</keyword>
<evidence type="ECO:0000256" key="8">
    <source>
        <dbReference type="ARBA" id="ARBA00022989"/>
    </source>
</evidence>
<feature type="transmembrane region" description="Helical" evidence="11">
    <location>
        <begin position="20"/>
        <end position="42"/>
    </location>
</feature>
<keyword evidence="15" id="KW-1185">Reference proteome</keyword>
<evidence type="ECO:0000259" key="13">
    <source>
        <dbReference type="PROSITE" id="PS50929"/>
    </source>
</evidence>
<dbReference type="SUPFAM" id="SSF90123">
    <property type="entry name" value="ABC transporter transmembrane region"/>
    <property type="match status" value="1"/>
</dbReference>
<keyword evidence="6 14" id="KW-0067">ATP-binding</keyword>
<keyword evidence="2" id="KW-0813">Transport</keyword>
<reference evidence="14 15" key="1">
    <citation type="submission" date="2016-11" db="EMBL/GenBank/DDBJ databases">
        <authorList>
            <person name="Jaros S."/>
            <person name="Januszkiewicz K."/>
            <person name="Wedrychowicz H."/>
        </authorList>
    </citation>
    <scope>NUCLEOTIDE SEQUENCE [LARGE SCALE GENOMIC DNA]</scope>
    <source>
        <strain evidence="14 15">DSM 18899</strain>
    </source>
</reference>
<dbReference type="PANTHER" id="PTHR43394:SF1">
    <property type="entry name" value="ATP-BINDING CASSETTE SUB-FAMILY B MEMBER 10, MITOCHONDRIAL"/>
    <property type="match status" value="1"/>
</dbReference>
<evidence type="ECO:0000256" key="3">
    <source>
        <dbReference type="ARBA" id="ARBA00022475"/>
    </source>
</evidence>
<dbReference type="SUPFAM" id="SSF52540">
    <property type="entry name" value="P-loop containing nucleoside triphosphate hydrolases"/>
    <property type="match status" value="1"/>
</dbReference>
<dbReference type="InterPro" id="IPR039421">
    <property type="entry name" value="Type_1_exporter"/>
</dbReference>
<dbReference type="SMART" id="SM00382">
    <property type="entry name" value="AAA"/>
    <property type="match status" value="1"/>
</dbReference>
<keyword evidence="3" id="KW-1003">Cell membrane</keyword>
<proteinExistence type="predicted"/>
<dbReference type="InterPro" id="IPR011917">
    <property type="entry name" value="ABC_transpr_lipidA"/>
</dbReference>
<accession>A0A1K2H3V5</accession>
<feature type="transmembrane region" description="Helical" evidence="11">
    <location>
        <begin position="259"/>
        <end position="281"/>
    </location>
</feature>
<dbReference type="RefSeq" id="WP_072426575.1">
    <property type="nucleotide sequence ID" value="NZ_FPKR01000001.1"/>
</dbReference>
<dbReference type="PROSITE" id="PS00211">
    <property type="entry name" value="ABC_TRANSPORTER_1"/>
    <property type="match status" value="1"/>
</dbReference>
<dbReference type="GO" id="GO:0005886">
    <property type="term" value="C:plasma membrane"/>
    <property type="evidence" value="ECO:0007669"/>
    <property type="project" value="UniProtKB-SubCell"/>
</dbReference>
<keyword evidence="10 11" id="KW-0472">Membrane</keyword>
<feature type="transmembrane region" description="Helical" evidence="11">
    <location>
        <begin position="153"/>
        <end position="172"/>
    </location>
</feature>
<dbReference type="Gene3D" id="3.40.50.300">
    <property type="entry name" value="P-loop containing nucleotide triphosphate hydrolases"/>
    <property type="match status" value="1"/>
</dbReference>
<keyword evidence="4 11" id="KW-0812">Transmembrane</keyword>
<evidence type="ECO:0000256" key="4">
    <source>
        <dbReference type="ARBA" id="ARBA00022692"/>
    </source>
</evidence>
<dbReference type="Pfam" id="PF00005">
    <property type="entry name" value="ABC_tran"/>
    <property type="match status" value="1"/>
</dbReference>
<evidence type="ECO:0000256" key="7">
    <source>
        <dbReference type="ARBA" id="ARBA00022967"/>
    </source>
</evidence>
<keyword evidence="9" id="KW-0445">Lipid transport</keyword>
<sequence length="602" mass="65501">MQSSRELYFRILRHTLVYKWPLLASMLSLGLVAVTEASFGWLMQPLIDMNFGGKAGELPLIGKILPGDITSNWPLWGVPVALLGVAVLRFVATYVNAYAASWLAARVQHDLRGLMFARLMRLPVATYDQESAGVLLSRVANDVGAITQANTQVLTVLFKDSLTVILLLTSLFIIDWQLTLFCFAVIPGIAICVTLMGKRMRRLSLFGQNAVANLVRILDESLGGQRIVKVFGGQPYEEARFDQAAKHVRHAMVKLDTTSALNSGVVMLIVAVVLAAIIYFASLRSQADVLTAGAFITFIMQMLQLQQPIKSLTKVNEQLQRGLAAAETVFGLIDRPSEPDTGTHTVARARGEIRFENVRFRYGSSERWALDGVDLTIAPGEVVALVGGSGGGKTTMATLLPRFYDPLEGALKLDGVDLRDYQLANLRQQIAMVSQDVVLFNDTLAANIAYGAGQIDMDKVRAAAKAAYAADFIEAMPKGYETQIGENGVRLSGGQRQRLAIARALYKDAPILILDEATSALDSESERQVQAALDVLMKGRTTLVIAHRLSTIENADRIVAMQGGRIAEIGTHAELLTRGGVYARLHSKQSMSAISPSGEEQI</sequence>
<gene>
    <name evidence="14" type="ORF">SAMN02745887_00007</name>
</gene>
<dbReference type="InterPro" id="IPR011527">
    <property type="entry name" value="ABC1_TM_dom"/>
</dbReference>
<evidence type="ECO:0000313" key="15">
    <source>
        <dbReference type="Proteomes" id="UP000186513"/>
    </source>
</evidence>
<evidence type="ECO:0000259" key="12">
    <source>
        <dbReference type="PROSITE" id="PS50893"/>
    </source>
</evidence>
<evidence type="ECO:0000256" key="6">
    <source>
        <dbReference type="ARBA" id="ARBA00022840"/>
    </source>
</evidence>
<evidence type="ECO:0000256" key="10">
    <source>
        <dbReference type="ARBA" id="ARBA00023136"/>
    </source>
</evidence>
<dbReference type="GO" id="GO:0005524">
    <property type="term" value="F:ATP binding"/>
    <property type="evidence" value="ECO:0007669"/>
    <property type="project" value="UniProtKB-KW"/>
</dbReference>
<dbReference type="EMBL" id="FPKR01000001">
    <property type="protein sequence ID" value="SFZ70020.1"/>
    <property type="molecule type" value="Genomic_DNA"/>
</dbReference>
<evidence type="ECO:0000256" key="9">
    <source>
        <dbReference type="ARBA" id="ARBA00023055"/>
    </source>
</evidence>
<evidence type="ECO:0000256" key="1">
    <source>
        <dbReference type="ARBA" id="ARBA00004651"/>
    </source>
</evidence>
<dbReference type="GO" id="GO:0016887">
    <property type="term" value="F:ATP hydrolysis activity"/>
    <property type="evidence" value="ECO:0007669"/>
    <property type="project" value="InterPro"/>
</dbReference>
<comment type="subcellular location">
    <subcellularLocation>
        <location evidence="1">Cell membrane</location>
        <topology evidence="1">Multi-pass membrane protein</topology>
    </subcellularLocation>
</comment>
<feature type="transmembrane region" description="Helical" evidence="11">
    <location>
        <begin position="80"/>
        <end position="105"/>
    </location>
</feature>
<dbReference type="GO" id="GO:0015421">
    <property type="term" value="F:ABC-type oligopeptide transporter activity"/>
    <property type="evidence" value="ECO:0007669"/>
    <property type="project" value="TreeGrafter"/>
</dbReference>
<keyword evidence="8 11" id="KW-1133">Transmembrane helix</keyword>
<dbReference type="STRING" id="1121279.SAMN02745887_00007"/>
<dbReference type="PANTHER" id="PTHR43394">
    <property type="entry name" value="ATP-DEPENDENT PERMEASE MDL1, MITOCHONDRIAL"/>
    <property type="match status" value="1"/>
</dbReference>
<dbReference type="CDD" id="cd18552">
    <property type="entry name" value="ABC_6TM_MsbA_like"/>
    <property type="match status" value="1"/>
</dbReference>
<dbReference type="InterPro" id="IPR027417">
    <property type="entry name" value="P-loop_NTPase"/>
</dbReference>
<dbReference type="FunFam" id="3.40.50.300:FF:000221">
    <property type="entry name" value="Multidrug ABC transporter ATP-binding protein"/>
    <property type="match status" value="1"/>
</dbReference>
<evidence type="ECO:0000313" key="14">
    <source>
        <dbReference type="EMBL" id="SFZ70020.1"/>
    </source>
</evidence>
<dbReference type="GO" id="GO:0034040">
    <property type="term" value="F:ATPase-coupled lipid transmembrane transporter activity"/>
    <property type="evidence" value="ECO:0007669"/>
    <property type="project" value="InterPro"/>
</dbReference>
<organism evidence="14 15">
    <name type="scientific">Chitinimonas taiwanensis DSM 18899</name>
    <dbReference type="NCBI Taxonomy" id="1121279"/>
    <lineage>
        <taxon>Bacteria</taxon>
        <taxon>Pseudomonadati</taxon>
        <taxon>Pseudomonadota</taxon>
        <taxon>Betaproteobacteria</taxon>
        <taxon>Neisseriales</taxon>
        <taxon>Chitinibacteraceae</taxon>
        <taxon>Chitinimonas</taxon>
    </lineage>
</organism>
<dbReference type="PROSITE" id="PS50893">
    <property type="entry name" value="ABC_TRANSPORTER_2"/>
    <property type="match status" value="1"/>
</dbReference>
<dbReference type="PROSITE" id="PS50929">
    <property type="entry name" value="ABC_TM1F"/>
    <property type="match status" value="1"/>
</dbReference>
<dbReference type="InterPro" id="IPR003439">
    <property type="entry name" value="ABC_transporter-like_ATP-bd"/>
</dbReference>
<evidence type="ECO:0000256" key="2">
    <source>
        <dbReference type="ARBA" id="ARBA00022448"/>
    </source>
</evidence>
<feature type="transmembrane region" description="Helical" evidence="11">
    <location>
        <begin position="178"/>
        <end position="197"/>
    </location>
</feature>
<evidence type="ECO:0000256" key="5">
    <source>
        <dbReference type="ARBA" id="ARBA00022741"/>
    </source>
</evidence>
<dbReference type="InterPro" id="IPR017871">
    <property type="entry name" value="ABC_transporter-like_CS"/>
</dbReference>
<dbReference type="Gene3D" id="1.20.1560.10">
    <property type="entry name" value="ABC transporter type 1, transmembrane domain"/>
    <property type="match status" value="1"/>
</dbReference>
<keyword evidence="5" id="KW-0547">Nucleotide-binding</keyword>
<dbReference type="InterPro" id="IPR003593">
    <property type="entry name" value="AAA+_ATPase"/>
</dbReference>
<feature type="domain" description="ABC transmembrane type-1" evidence="13">
    <location>
        <begin position="23"/>
        <end position="321"/>
    </location>
</feature>